<comment type="caution">
    <text evidence="3">The sequence shown here is derived from an EMBL/GenBank/DDBJ whole genome shotgun (WGS) entry which is preliminary data.</text>
</comment>
<protein>
    <submittedName>
        <fullName evidence="3">Uncharacterized protein</fullName>
    </submittedName>
</protein>
<dbReference type="EMBL" id="JAGKQM010000014">
    <property type="protein sequence ID" value="KAH0884725.1"/>
    <property type="molecule type" value="Genomic_DNA"/>
</dbReference>
<name>A0ABQ7ZXV2_BRANA</name>
<dbReference type="Proteomes" id="UP000824890">
    <property type="component" value="Unassembled WGS sequence"/>
</dbReference>
<feature type="transmembrane region" description="Helical" evidence="2">
    <location>
        <begin position="375"/>
        <end position="400"/>
    </location>
</feature>
<feature type="coiled-coil region" evidence="1">
    <location>
        <begin position="229"/>
        <end position="262"/>
    </location>
</feature>
<proteinExistence type="predicted"/>
<evidence type="ECO:0000256" key="2">
    <source>
        <dbReference type="SAM" id="Phobius"/>
    </source>
</evidence>
<keyword evidence="2" id="KW-1133">Transmembrane helix</keyword>
<evidence type="ECO:0000256" key="1">
    <source>
        <dbReference type="SAM" id="Coils"/>
    </source>
</evidence>
<evidence type="ECO:0000313" key="3">
    <source>
        <dbReference type="EMBL" id="KAH0884725.1"/>
    </source>
</evidence>
<accession>A0ABQ7ZXV2</accession>
<gene>
    <name evidence="3" type="ORF">HID58_060821</name>
</gene>
<keyword evidence="2" id="KW-0812">Transmembrane</keyword>
<evidence type="ECO:0000313" key="4">
    <source>
        <dbReference type="Proteomes" id="UP000824890"/>
    </source>
</evidence>
<keyword evidence="4" id="KW-1185">Reference proteome</keyword>
<reference evidence="3 4" key="1">
    <citation type="submission" date="2021-05" db="EMBL/GenBank/DDBJ databases">
        <title>Genome Assembly of Synthetic Allotetraploid Brassica napus Reveals Homoeologous Exchanges between Subgenomes.</title>
        <authorList>
            <person name="Davis J.T."/>
        </authorList>
    </citation>
    <scope>NUCLEOTIDE SEQUENCE [LARGE SCALE GENOMIC DNA]</scope>
    <source>
        <strain evidence="4">cv. Da-Ae</strain>
        <tissue evidence="3">Seedling</tissue>
    </source>
</reference>
<sequence length="547" mass="62678">MIQRYWDPGIREEERLTGRFESEIRFGDGILQGRKAEDGNSRFSFDFGWVGLIEVTMKMEIWIWRKLRITRIGILILISIIIKTKLNQEENRCGDTKISRKVFQKESYNVLVREMWDCRMSLWLMGLLREIDSPQQDAREEVREEVEIRSAEESRAMPPSQAFQVELAKSQAEGTTVISDPIDVDQGLAAVHGMQEDHVDLEDEDVMDMDEIKAHLLENDIDMDAKDFLEKLEEEETKEVGKKQKEENNAQETDEVVFVEEEQGTLGGDAVKKPGLRKSLFKPSTGTAGSTKMRAFNALASPRKRAAERPGTRHGDTTNQAENGYRIRMWDDGLVGLERNQRHNSLVAGRRLVSLSDCRRRLVSLLGFQWWHMKLGVLGFIIFALGTTDCFIVLVCYLFGRVRSLLLIDVQCLERFWFIGYGFSFKNSLRGLDYLIVSDTVRERVVSLVSSNQDQLLIGWRGLYYDAYAMRAEVFFSNQEDSGCWFFSETNWFQVGVGGFAYKMCGFGFWCLVLGLKLLSEIRIRSEVRSEFNPKIRISGGAESGSG</sequence>
<keyword evidence="2" id="KW-0472">Membrane</keyword>
<organism evidence="3 4">
    <name type="scientific">Brassica napus</name>
    <name type="common">Rape</name>
    <dbReference type="NCBI Taxonomy" id="3708"/>
    <lineage>
        <taxon>Eukaryota</taxon>
        <taxon>Viridiplantae</taxon>
        <taxon>Streptophyta</taxon>
        <taxon>Embryophyta</taxon>
        <taxon>Tracheophyta</taxon>
        <taxon>Spermatophyta</taxon>
        <taxon>Magnoliopsida</taxon>
        <taxon>eudicotyledons</taxon>
        <taxon>Gunneridae</taxon>
        <taxon>Pentapetalae</taxon>
        <taxon>rosids</taxon>
        <taxon>malvids</taxon>
        <taxon>Brassicales</taxon>
        <taxon>Brassicaceae</taxon>
        <taxon>Brassiceae</taxon>
        <taxon>Brassica</taxon>
    </lineage>
</organism>
<keyword evidence="1" id="KW-0175">Coiled coil</keyword>